<dbReference type="Pfam" id="PF00860">
    <property type="entry name" value="Xan_ur_permease"/>
    <property type="match status" value="1"/>
</dbReference>
<evidence type="ECO:0000256" key="3">
    <source>
        <dbReference type="ARBA" id="ARBA00022448"/>
    </source>
</evidence>
<dbReference type="PANTHER" id="PTHR43337:SF1">
    <property type="entry name" value="XANTHINE_URACIL PERMEASE C887.17-RELATED"/>
    <property type="match status" value="1"/>
</dbReference>
<accession>A0A125W5G6</accession>
<protein>
    <submittedName>
        <fullName evidence="10">Putative permease</fullName>
    </submittedName>
</protein>
<keyword evidence="4 8" id="KW-1003">Cell membrane</keyword>
<dbReference type="GO" id="GO:0005886">
    <property type="term" value="C:plasma membrane"/>
    <property type="evidence" value="ECO:0007669"/>
    <property type="project" value="UniProtKB-SubCell"/>
</dbReference>
<feature type="transmembrane region" description="Helical" evidence="9">
    <location>
        <begin position="346"/>
        <end position="365"/>
    </location>
</feature>
<feature type="transmembrane region" description="Helical" evidence="9">
    <location>
        <begin position="45"/>
        <end position="68"/>
    </location>
</feature>
<feature type="transmembrane region" description="Helical" evidence="9">
    <location>
        <begin position="317"/>
        <end position="334"/>
    </location>
</feature>
<evidence type="ECO:0000256" key="4">
    <source>
        <dbReference type="ARBA" id="ARBA00022475"/>
    </source>
</evidence>
<feature type="transmembrane region" description="Helical" evidence="9">
    <location>
        <begin position="130"/>
        <end position="147"/>
    </location>
</feature>
<comment type="similarity">
    <text evidence="2 8">Belongs to the nucleobase:cation symporter-2 (NCS2) (TC 2.A.40) family. Azg-like subfamily.</text>
</comment>
<dbReference type="RefSeq" id="WP_002355943.1">
    <property type="nucleotide sequence ID" value="NZ_GL454458.1"/>
</dbReference>
<comment type="caution">
    <text evidence="10">The sequence shown here is derived from an EMBL/GenBank/DDBJ whole genome shotgun (WGS) entry which is preliminary data.</text>
</comment>
<feature type="transmembrane region" description="Helical" evidence="9">
    <location>
        <begin position="267"/>
        <end position="288"/>
    </location>
</feature>
<evidence type="ECO:0000256" key="8">
    <source>
        <dbReference type="PIRNR" id="PIRNR005353"/>
    </source>
</evidence>
<keyword evidence="5 8" id="KW-0812">Transmembrane</keyword>
<proteinExistence type="inferred from homology"/>
<evidence type="ECO:0000256" key="5">
    <source>
        <dbReference type="ARBA" id="ARBA00022692"/>
    </source>
</evidence>
<gene>
    <name evidence="10" type="ORF">HMPREF9498_01795</name>
</gene>
<feature type="transmembrane region" description="Helical" evidence="9">
    <location>
        <begin position="12"/>
        <end position="33"/>
    </location>
</feature>
<feature type="transmembrane region" description="Helical" evidence="9">
    <location>
        <begin position="100"/>
        <end position="118"/>
    </location>
</feature>
<evidence type="ECO:0000256" key="2">
    <source>
        <dbReference type="ARBA" id="ARBA00005697"/>
    </source>
</evidence>
<keyword evidence="3 8" id="KW-0813">Transport</keyword>
<dbReference type="PANTHER" id="PTHR43337">
    <property type="entry name" value="XANTHINE/URACIL PERMEASE C887.17-RELATED"/>
    <property type="match status" value="1"/>
</dbReference>
<feature type="transmembrane region" description="Helical" evidence="9">
    <location>
        <begin position="449"/>
        <end position="467"/>
    </location>
</feature>
<comment type="subcellular location">
    <subcellularLocation>
        <location evidence="1 8">Cell membrane</location>
        <topology evidence="1 8">Multi-pass membrane protein</topology>
    </subcellularLocation>
</comment>
<evidence type="ECO:0000313" key="10">
    <source>
        <dbReference type="EMBL" id="EFM82585.1"/>
    </source>
</evidence>
<dbReference type="EMBL" id="AEBR01000060">
    <property type="protein sequence ID" value="EFM82585.1"/>
    <property type="molecule type" value="Genomic_DNA"/>
</dbReference>
<feature type="transmembrane region" description="Helical" evidence="9">
    <location>
        <begin position="205"/>
        <end position="222"/>
    </location>
</feature>
<dbReference type="InterPro" id="IPR045018">
    <property type="entry name" value="Azg-like"/>
</dbReference>
<evidence type="ECO:0000256" key="7">
    <source>
        <dbReference type="ARBA" id="ARBA00023136"/>
    </source>
</evidence>
<dbReference type="InterPro" id="IPR006043">
    <property type="entry name" value="NCS2"/>
</dbReference>
<feature type="transmembrane region" description="Helical" evidence="9">
    <location>
        <begin position="372"/>
        <end position="396"/>
    </location>
</feature>
<evidence type="ECO:0000256" key="9">
    <source>
        <dbReference type="SAM" id="Phobius"/>
    </source>
</evidence>
<feature type="transmembrane region" description="Helical" evidence="9">
    <location>
        <begin position="75"/>
        <end position="94"/>
    </location>
</feature>
<dbReference type="PIRSF" id="PIRSF005353">
    <property type="entry name" value="PbuG"/>
    <property type="match status" value="1"/>
</dbReference>
<keyword evidence="6 8" id="KW-1133">Transmembrane helix</keyword>
<dbReference type="HOGENOM" id="CLU_024508_0_1_9"/>
<keyword evidence="7 8" id="KW-0472">Membrane</keyword>
<organism evidence="10 11">
    <name type="scientific">Enterococcus faecalis TX4248</name>
    <dbReference type="NCBI Taxonomy" id="749495"/>
    <lineage>
        <taxon>Bacteria</taxon>
        <taxon>Bacillati</taxon>
        <taxon>Bacillota</taxon>
        <taxon>Bacilli</taxon>
        <taxon>Lactobacillales</taxon>
        <taxon>Enterococcaceae</taxon>
        <taxon>Enterococcus</taxon>
    </lineage>
</organism>
<dbReference type="GO" id="GO:0005345">
    <property type="term" value="F:purine nucleobase transmembrane transporter activity"/>
    <property type="evidence" value="ECO:0007669"/>
    <property type="project" value="TreeGrafter"/>
</dbReference>
<evidence type="ECO:0000313" key="11">
    <source>
        <dbReference type="Proteomes" id="UP000004846"/>
    </source>
</evidence>
<dbReference type="AlphaFoldDB" id="A0A125W5G6"/>
<evidence type="ECO:0000256" key="1">
    <source>
        <dbReference type="ARBA" id="ARBA00004651"/>
    </source>
</evidence>
<feature type="transmembrane region" description="Helical" evidence="9">
    <location>
        <begin position="408"/>
        <end position="437"/>
    </location>
</feature>
<feature type="transmembrane region" description="Helical" evidence="9">
    <location>
        <begin position="182"/>
        <end position="198"/>
    </location>
</feature>
<dbReference type="InterPro" id="IPR026033">
    <property type="entry name" value="Azg-like_bact_archaea"/>
</dbReference>
<reference evidence="10 11" key="1">
    <citation type="submission" date="2010-07" db="EMBL/GenBank/DDBJ databases">
        <authorList>
            <person name="Sid Ahmed O."/>
        </authorList>
    </citation>
    <scope>NUCLEOTIDE SEQUENCE [LARGE SCALE GENOMIC DNA]</scope>
    <source>
        <strain evidence="10 11">TX4248</strain>
    </source>
</reference>
<name>A0A125W5G6_ENTFL</name>
<sequence>MNTFFKLKENKTTVSTEIMAGVTTFFAMSYILFVNPSILSETGMPFQAVFLATIIASIIGTLIMGLFANVPYAQAPGMGLNAFFTFTVVFGMGYTWQQALAMVFICGLINILITVTKIRKMIIKAIPESLQHAIGGGIGIFVAYVGLKNAGLLSFTVQAEPQNGVVNGSSIVPALGNFDNPAIILAVIGLVLTTILVVTNVRGAILIGIVVTTLVAIPMGVVDTASVDWHANSLGNSFKELGTTFGAAFGAEGLQSLFSDSSKIPQVLMTIIAFSLSDTFDTIGTFIGTGRRTGIFSKEDELALEDSKGFSTKMDKALFADAIATSIGAIFGTSNTTTYVESAAGIGAGGRTGLTSVVVAILFALSSLFSPLIAIVPAQATAPALILVGIMMLASFKDINWTDLEDAIPAFFASIFMGLCYSISYGIAAGFIFYAVVKVVKGKAKEVSPIIWVIDALFILNFVILAIL</sequence>
<dbReference type="Proteomes" id="UP000004846">
    <property type="component" value="Unassembled WGS sequence"/>
</dbReference>
<evidence type="ECO:0000256" key="6">
    <source>
        <dbReference type="ARBA" id="ARBA00022989"/>
    </source>
</evidence>